<sequence>MESSIENDLWKEVDRQNDLLWRIEEAKRVAGLSLEKAVNDTIELGEEVVDTIGLGMRRKLWQLSYFFDGYEDVYGRIKEEDHRMKLNLMDLKNENKRKFISRITEIYVDEVFKGNEEKEKERIYGKILKFSAKVTIGKSIKLSVSAIIAEAIYLNLIKKP</sequence>
<accession>A0A5C4RLK9</accession>
<gene>
    <name evidence="1" type="ORF">EP164_02430</name>
</gene>
<dbReference type="EMBL" id="SBIJ01000002">
    <property type="protein sequence ID" value="TNH44993.1"/>
    <property type="molecule type" value="Genomic_DNA"/>
</dbReference>
<organism evidence="1 2">
    <name type="scientific">Photorhabdus luminescens subsp. sonorensis</name>
    <dbReference type="NCBI Taxonomy" id="1173677"/>
    <lineage>
        <taxon>Bacteria</taxon>
        <taxon>Pseudomonadati</taxon>
        <taxon>Pseudomonadota</taxon>
        <taxon>Gammaproteobacteria</taxon>
        <taxon>Enterobacterales</taxon>
        <taxon>Morganellaceae</taxon>
        <taxon>Photorhabdus</taxon>
    </lineage>
</organism>
<evidence type="ECO:0000313" key="1">
    <source>
        <dbReference type="EMBL" id="TNH44993.1"/>
    </source>
</evidence>
<dbReference type="AlphaFoldDB" id="A0A5C4RLK9"/>
<name>A0A5C4RLK9_PHOLU</name>
<dbReference type="RefSeq" id="WP_139654448.1">
    <property type="nucleotide sequence ID" value="NZ_CAWOQH010000112.1"/>
</dbReference>
<dbReference type="Proteomes" id="UP000307592">
    <property type="component" value="Unassembled WGS sequence"/>
</dbReference>
<comment type="caution">
    <text evidence="1">The sequence shown here is derived from an EMBL/GenBank/DDBJ whole genome shotgun (WGS) entry which is preliminary data.</text>
</comment>
<reference evidence="1 2" key="1">
    <citation type="submission" date="2019-01" db="EMBL/GenBank/DDBJ databases">
        <title>Draft genome assembly of Photorhabdus luminescens subsp. sonorensis Caborca.</title>
        <authorList>
            <person name="Duong D.A."/>
            <person name="Espinosa-Artiles P."/>
            <person name="Orozco R.A."/>
            <person name="Molnar I."/>
            <person name="Stock P."/>
        </authorList>
    </citation>
    <scope>NUCLEOTIDE SEQUENCE [LARGE SCALE GENOMIC DNA]</scope>
    <source>
        <strain evidence="1 2">Caborca</strain>
    </source>
</reference>
<protein>
    <submittedName>
        <fullName evidence="1">Uncharacterized protein</fullName>
    </submittedName>
</protein>
<proteinExistence type="predicted"/>
<evidence type="ECO:0000313" key="2">
    <source>
        <dbReference type="Proteomes" id="UP000307592"/>
    </source>
</evidence>